<dbReference type="Pfam" id="PF08321">
    <property type="entry name" value="PPP5"/>
    <property type="match status" value="1"/>
</dbReference>
<dbReference type="CDD" id="cd07420">
    <property type="entry name" value="MPP_RdgC"/>
    <property type="match status" value="1"/>
</dbReference>
<dbReference type="InterPro" id="IPR018247">
    <property type="entry name" value="EF_Hand_1_Ca_BS"/>
</dbReference>
<keyword evidence="8" id="KW-0460">Magnesium</keyword>
<evidence type="ECO:0000259" key="14">
    <source>
        <dbReference type="PROSITE" id="PS50222"/>
    </source>
</evidence>
<dbReference type="PROSITE" id="PS50222">
    <property type="entry name" value="EF_HAND_2"/>
    <property type="match status" value="3"/>
</dbReference>
<comment type="cofactor">
    <cofactor evidence="2">
        <name>Mg(2+)</name>
        <dbReference type="ChEBI" id="CHEBI:18420"/>
    </cofactor>
</comment>
<dbReference type="PROSITE" id="PS00018">
    <property type="entry name" value="EF_HAND_1"/>
    <property type="match status" value="2"/>
</dbReference>
<dbReference type="EC" id="3.1.3.16" evidence="13"/>
<reference evidence="15" key="3">
    <citation type="submission" date="2025-09" db="UniProtKB">
        <authorList>
            <consortium name="Ensembl"/>
        </authorList>
    </citation>
    <scope>IDENTIFICATION</scope>
</reference>
<dbReference type="InterPro" id="IPR004843">
    <property type="entry name" value="Calcineurin-like_PHP"/>
</dbReference>
<dbReference type="FunFam" id="1.10.238.10:FF:000164">
    <property type="entry name" value="Serine/threonine-protein phosphatase with EF-hands"/>
    <property type="match status" value="1"/>
</dbReference>
<dbReference type="PANTHER" id="PTHR45668">
    <property type="entry name" value="SERINE/THREONINE-PROTEIN PHOSPHATASE 5-RELATED"/>
    <property type="match status" value="1"/>
</dbReference>
<dbReference type="Gene3D" id="1.10.238.10">
    <property type="entry name" value="EF-hand"/>
    <property type="match status" value="1"/>
</dbReference>
<evidence type="ECO:0000256" key="6">
    <source>
        <dbReference type="ARBA" id="ARBA00022801"/>
    </source>
</evidence>
<keyword evidence="5" id="KW-0677">Repeat</keyword>
<dbReference type="SUPFAM" id="SSF47473">
    <property type="entry name" value="EF-hand"/>
    <property type="match status" value="1"/>
</dbReference>
<evidence type="ECO:0000256" key="13">
    <source>
        <dbReference type="RuleBase" id="RU004273"/>
    </source>
</evidence>
<evidence type="ECO:0000256" key="8">
    <source>
        <dbReference type="ARBA" id="ARBA00022842"/>
    </source>
</evidence>
<dbReference type="SUPFAM" id="SSF56300">
    <property type="entry name" value="Metallo-dependent phosphatases"/>
    <property type="match status" value="1"/>
</dbReference>
<keyword evidence="9" id="KW-0904">Protein phosphatase</keyword>
<reference evidence="15 16" key="1">
    <citation type="journal article" date="2019" name="Proc. Natl. Acad. Sci. U.S.A.">
        <title>Regulatory changes in pterin and carotenoid genes underlie balanced color polymorphisms in the wall lizard.</title>
        <authorList>
            <person name="Andrade P."/>
            <person name="Pinho C."/>
            <person name="Perez I de Lanuza G."/>
            <person name="Afonso S."/>
            <person name="Brejcha J."/>
            <person name="Rubin C.J."/>
            <person name="Wallerman O."/>
            <person name="Pereira P."/>
            <person name="Sabatino S.J."/>
            <person name="Bellati A."/>
            <person name="Pellitteri-Rosa D."/>
            <person name="Bosakova Z."/>
            <person name="Bunikis I."/>
            <person name="Carretero M.A."/>
            <person name="Feiner N."/>
            <person name="Marsik P."/>
            <person name="Pauperio F."/>
            <person name="Salvi D."/>
            <person name="Soler L."/>
            <person name="While G.M."/>
            <person name="Uller T."/>
            <person name="Font E."/>
            <person name="Andersson L."/>
            <person name="Carneiro M."/>
        </authorList>
    </citation>
    <scope>NUCLEOTIDE SEQUENCE</scope>
</reference>
<dbReference type="GO" id="GO:0004722">
    <property type="term" value="F:protein serine/threonine phosphatase activity"/>
    <property type="evidence" value="ECO:0007669"/>
    <property type="project" value="UniProtKB-EC"/>
</dbReference>
<proteinExistence type="inferred from homology"/>
<dbReference type="InterPro" id="IPR011992">
    <property type="entry name" value="EF-hand-dom_pair"/>
</dbReference>
<dbReference type="GO" id="GO:0030145">
    <property type="term" value="F:manganese ion binding"/>
    <property type="evidence" value="ECO:0007669"/>
    <property type="project" value="InterPro"/>
</dbReference>
<comment type="catalytic activity">
    <reaction evidence="11">
        <text>O-phospho-L-seryl-[protein] + H2O = L-seryl-[protein] + phosphate</text>
        <dbReference type="Rhea" id="RHEA:20629"/>
        <dbReference type="Rhea" id="RHEA-COMP:9863"/>
        <dbReference type="Rhea" id="RHEA-COMP:11604"/>
        <dbReference type="ChEBI" id="CHEBI:15377"/>
        <dbReference type="ChEBI" id="CHEBI:29999"/>
        <dbReference type="ChEBI" id="CHEBI:43474"/>
        <dbReference type="ChEBI" id="CHEBI:83421"/>
        <dbReference type="EC" id="3.1.3.16"/>
    </reaction>
</comment>
<evidence type="ECO:0000256" key="1">
    <source>
        <dbReference type="ARBA" id="ARBA00001936"/>
    </source>
</evidence>
<evidence type="ECO:0000256" key="4">
    <source>
        <dbReference type="ARBA" id="ARBA00022723"/>
    </source>
</evidence>
<dbReference type="GO" id="GO:0005509">
    <property type="term" value="F:calcium ion binding"/>
    <property type="evidence" value="ECO:0007669"/>
    <property type="project" value="InterPro"/>
</dbReference>
<comment type="similarity">
    <text evidence="3 13">Belongs to the PPP phosphatase family.</text>
</comment>
<keyword evidence="4" id="KW-0479">Metal-binding</keyword>
<evidence type="ECO:0000256" key="9">
    <source>
        <dbReference type="ARBA" id="ARBA00022912"/>
    </source>
</evidence>
<evidence type="ECO:0000256" key="7">
    <source>
        <dbReference type="ARBA" id="ARBA00022837"/>
    </source>
</evidence>
<name>A0A670IEG4_PODMU</name>
<evidence type="ECO:0000313" key="16">
    <source>
        <dbReference type="Proteomes" id="UP000472272"/>
    </source>
</evidence>
<feature type="domain" description="EF-hand" evidence="14">
    <location>
        <begin position="537"/>
        <end position="572"/>
    </location>
</feature>
<evidence type="ECO:0000256" key="5">
    <source>
        <dbReference type="ARBA" id="ARBA00022737"/>
    </source>
</evidence>
<gene>
    <name evidence="15" type="primary">PPEF1</name>
</gene>
<dbReference type="Proteomes" id="UP000472272">
    <property type="component" value="Chromosome 4"/>
</dbReference>
<dbReference type="InterPro" id="IPR002048">
    <property type="entry name" value="EF_hand_dom"/>
</dbReference>
<comment type="catalytic activity">
    <reaction evidence="12 13">
        <text>O-phospho-L-threonyl-[protein] + H2O = L-threonyl-[protein] + phosphate</text>
        <dbReference type="Rhea" id="RHEA:47004"/>
        <dbReference type="Rhea" id="RHEA-COMP:11060"/>
        <dbReference type="Rhea" id="RHEA-COMP:11605"/>
        <dbReference type="ChEBI" id="CHEBI:15377"/>
        <dbReference type="ChEBI" id="CHEBI:30013"/>
        <dbReference type="ChEBI" id="CHEBI:43474"/>
        <dbReference type="ChEBI" id="CHEBI:61977"/>
        <dbReference type="EC" id="3.1.3.16"/>
    </reaction>
</comment>
<feature type="domain" description="EF-hand" evidence="14">
    <location>
        <begin position="454"/>
        <end position="489"/>
    </location>
</feature>
<accession>A0A670IEG4</accession>
<comment type="cofactor">
    <cofactor evidence="1">
        <name>Mn(2+)</name>
        <dbReference type="ChEBI" id="CHEBI:29035"/>
    </cofactor>
</comment>
<dbReference type="Pfam" id="PF00149">
    <property type="entry name" value="Metallophos"/>
    <property type="match status" value="1"/>
</dbReference>
<dbReference type="CDD" id="cd00051">
    <property type="entry name" value="EFh"/>
    <property type="match status" value="1"/>
</dbReference>
<dbReference type="PIRSF" id="PIRSF000912">
    <property type="entry name" value="PPEF"/>
    <property type="match status" value="1"/>
</dbReference>
<dbReference type="InterPro" id="IPR012008">
    <property type="entry name" value="Ser/Thr-Pase_EF-hand_contain"/>
</dbReference>
<evidence type="ECO:0000256" key="3">
    <source>
        <dbReference type="ARBA" id="ARBA00008294"/>
    </source>
</evidence>
<dbReference type="CDD" id="cd23767">
    <property type="entry name" value="IQCD"/>
    <property type="match status" value="1"/>
</dbReference>
<dbReference type="InterPro" id="IPR000048">
    <property type="entry name" value="IQ_motif_EF-hand-BS"/>
</dbReference>
<evidence type="ECO:0000256" key="11">
    <source>
        <dbReference type="ARBA" id="ARBA00047761"/>
    </source>
</evidence>
<keyword evidence="7" id="KW-0106">Calcium</keyword>
<dbReference type="InterPro" id="IPR051134">
    <property type="entry name" value="PPP_phosphatase"/>
</dbReference>
<dbReference type="GO" id="GO:0005506">
    <property type="term" value="F:iron ion binding"/>
    <property type="evidence" value="ECO:0007669"/>
    <property type="project" value="InterPro"/>
</dbReference>
<dbReference type="PANTHER" id="PTHR45668:SF1">
    <property type="entry name" value="SERINE_THREONINE-PROTEIN PHOSPHATASE WITH EF-HANDS 1"/>
    <property type="match status" value="1"/>
</dbReference>
<dbReference type="SMART" id="SM00054">
    <property type="entry name" value="EFh"/>
    <property type="match status" value="3"/>
</dbReference>
<dbReference type="SMART" id="SM00156">
    <property type="entry name" value="PP2Ac"/>
    <property type="match status" value="1"/>
</dbReference>
<dbReference type="Gene3D" id="3.60.21.10">
    <property type="match status" value="1"/>
</dbReference>
<reference evidence="15" key="2">
    <citation type="submission" date="2025-08" db="UniProtKB">
        <authorList>
            <consortium name="Ensembl"/>
        </authorList>
    </citation>
    <scope>IDENTIFICATION</scope>
</reference>
<dbReference type="InterPro" id="IPR029052">
    <property type="entry name" value="Metallo-depent_PP-like"/>
</dbReference>
<dbReference type="AlphaFoldDB" id="A0A670IEG4"/>
<evidence type="ECO:0000256" key="12">
    <source>
        <dbReference type="ARBA" id="ARBA00048336"/>
    </source>
</evidence>
<keyword evidence="16" id="KW-1185">Reference proteome</keyword>
<dbReference type="GeneTree" id="ENSGT00940000159830"/>
<dbReference type="PRINTS" id="PR00114">
    <property type="entry name" value="STPHPHTASE"/>
</dbReference>
<evidence type="ECO:0000256" key="2">
    <source>
        <dbReference type="ARBA" id="ARBA00001946"/>
    </source>
</evidence>
<protein>
    <recommendedName>
        <fullName evidence="13">Serine/threonine-protein phosphatase</fullName>
        <ecNumber evidence="13">3.1.3.16</ecNumber>
    </recommendedName>
</protein>
<organism evidence="15 16">
    <name type="scientific">Podarcis muralis</name>
    <name type="common">Wall lizard</name>
    <name type="synonym">Lacerta muralis</name>
    <dbReference type="NCBI Taxonomy" id="64176"/>
    <lineage>
        <taxon>Eukaryota</taxon>
        <taxon>Metazoa</taxon>
        <taxon>Chordata</taxon>
        <taxon>Craniata</taxon>
        <taxon>Vertebrata</taxon>
        <taxon>Euteleostomi</taxon>
        <taxon>Lepidosauria</taxon>
        <taxon>Squamata</taxon>
        <taxon>Bifurcata</taxon>
        <taxon>Unidentata</taxon>
        <taxon>Episquamata</taxon>
        <taxon>Laterata</taxon>
        <taxon>Lacertibaenia</taxon>
        <taxon>Lacertidae</taxon>
        <taxon>Podarcis</taxon>
    </lineage>
</organism>
<sequence>PGCGRSIKAAVLIQRWYRSYMARLEMRRRYALSIFQSIEYAEEQAQLQLSKFFTFMLDHFTKANETDPDVSSNFFSTTSDYTMREYEQTIEVPASYYGPHLSFPLTVADTDVLLQAFKHRQHLHARYVLQLLHETRKVLQQMPNITYLSTSYTKEITICGDLHGKLDDLLLIFYKNGLPSEENPYIFNGDFVDRGKNSIEILIILFAFLLVYPNHLHLNRGNHEDHIMNLRYGFTKEVMKKYQCYGTAILHLLEDVYSWLPLATIIDSKVLILHGGISDTTDLNFLNLFQRNKVSSSLLPEVQYLKPGSVTTSQTSSELTTKEWKQVVDILWSDPKHQNGCTPNKFRGGGCYFGPDVTARLLRRYNLKMLIRSHECKQDGYEISHNGKVITIFSASNYYAEGSNRGAYIKLNPDLIPRFVQYQVSKSTRKETLHQRVTAIELSALKCLREKLYTHKSELIAAFRQYDPNYTGKISPGEWASAVESVLCLDLPWRTLRSRLVYLDQDGRVEYLSSFDNFEIQLPIKEVQPFLVETLCRYKADLEIIFNMIDKDHSGLISVDEFRQTWKLFNLHLRINVDDESIDSLARSIDFNKDGSIDFNEFLEAFNVVHKFENRLAVEGTTL</sequence>
<evidence type="ECO:0000313" key="15">
    <source>
        <dbReference type="Ensembl" id="ENSPMRP00000010073.1"/>
    </source>
</evidence>
<dbReference type="InterPro" id="IPR006186">
    <property type="entry name" value="Ser/Thr-sp_prot-phosphatase"/>
</dbReference>
<dbReference type="GO" id="GO:0050906">
    <property type="term" value="P:detection of stimulus involved in sensory perception"/>
    <property type="evidence" value="ECO:0007669"/>
    <property type="project" value="InterPro"/>
</dbReference>
<feature type="domain" description="EF-hand" evidence="14">
    <location>
        <begin position="577"/>
        <end position="612"/>
    </location>
</feature>
<dbReference type="PROSITE" id="PS00125">
    <property type="entry name" value="SER_THR_PHOSPHATASE"/>
    <property type="match status" value="1"/>
</dbReference>
<dbReference type="InterPro" id="IPR013235">
    <property type="entry name" value="PPP_dom"/>
</dbReference>
<evidence type="ECO:0000256" key="10">
    <source>
        <dbReference type="ARBA" id="ARBA00023211"/>
    </source>
</evidence>
<dbReference type="FunFam" id="3.60.21.10:FF:000049">
    <property type="entry name" value="Serine/threonine-protein phosphatase with EF-hands"/>
    <property type="match status" value="1"/>
</dbReference>
<dbReference type="Pfam" id="PF13499">
    <property type="entry name" value="EF-hand_7"/>
    <property type="match status" value="1"/>
</dbReference>
<keyword evidence="10" id="KW-0464">Manganese</keyword>
<dbReference type="PROSITE" id="PS50096">
    <property type="entry name" value="IQ"/>
    <property type="match status" value="1"/>
</dbReference>
<dbReference type="Ensembl" id="ENSPMRT00000010732.1">
    <property type="protein sequence ID" value="ENSPMRP00000010073.1"/>
    <property type="gene ID" value="ENSPMRG00000006648.1"/>
</dbReference>
<dbReference type="Pfam" id="PF00612">
    <property type="entry name" value="IQ"/>
    <property type="match status" value="1"/>
</dbReference>
<keyword evidence="6 13" id="KW-0378">Hydrolase</keyword>